<proteinExistence type="predicted"/>
<keyword evidence="1" id="KW-0472">Membrane</keyword>
<keyword evidence="1" id="KW-1133">Transmembrane helix</keyword>
<feature type="transmembrane region" description="Helical" evidence="1">
    <location>
        <begin position="88"/>
        <end position="109"/>
    </location>
</feature>
<dbReference type="EnsemblPlants" id="TuG1812G0600002048.01.T01">
    <property type="protein sequence ID" value="TuG1812G0600002048.01.T01"/>
    <property type="gene ID" value="TuG1812G0600002048.01"/>
</dbReference>
<reference evidence="2" key="3">
    <citation type="submission" date="2022-06" db="UniProtKB">
        <authorList>
            <consortium name="EnsemblPlants"/>
        </authorList>
    </citation>
    <scope>IDENTIFICATION</scope>
</reference>
<dbReference type="AlphaFoldDB" id="A0A8R7QMW9"/>
<keyword evidence="1" id="KW-0812">Transmembrane</keyword>
<organism evidence="2 3">
    <name type="scientific">Triticum urartu</name>
    <name type="common">Red wild einkorn</name>
    <name type="synonym">Crithodium urartu</name>
    <dbReference type="NCBI Taxonomy" id="4572"/>
    <lineage>
        <taxon>Eukaryota</taxon>
        <taxon>Viridiplantae</taxon>
        <taxon>Streptophyta</taxon>
        <taxon>Embryophyta</taxon>
        <taxon>Tracheophyta</taxon>
        <taxon>Spermatophyta</taxon>
        <taxon>Magnoliopsida</taxon>
        <taxon>Liliopsida</taxon>
        <taxon>Poales</taxon>
        <taxon>Poaceae</taxon>
        <taxon>BOP clade</taxon>
        <taxon>Pooideae</taxon>
        <taxon>Triticodae</taxon>
        <taxon>Triticeae</taxon>
        <taxon>Triticinae</taxon>
        <taxon>Triticum</taxon>
    </lineage>
</organism>
<reference evidence="2" key="2">
    <citation type="submission" date="2018-03" db="EMBL/GenBank/DDBJ databases">
        <title>The Triticum urartu genome reveals the dynamic nature of wheat genome evolution.</title>
        <authorList>
            <person name="Ling H."/>
            <person name="Ma B."/>
            <person name="Shi X."/>
            <person name="Liu H."/>
            <person name="Dong L."/>
            <person name="Sun H."/>
            <person name="Cao Y."/>
            <person name="Gao Q."/>
            <person name="Zheng S."/>
            <person name="Li Y."/>
            <person name="Yu Y."/>
            <person name="Du H."/>
            <person name="Qi M."/>
            <person name="Li Y."/>
            <person name="Yu H."/>
            <person name="Cui Y."/>
            <person name="Wang N."/>
            <person name="Chen C."/>
            <person name="Wu H."/>
            <person name="Zhao Y."/>
            <person name="Zhang J."/>
            <person name="Li Y."/>
            <person name="Zhou W."/>
            <person name="Zhang B."/>
            <person name="Hu W."/>
            <person name="Eijk M."/>
            <person name="Tang J."/>
            <person name="Witsenboer H."/>
            <person name="Zhao S."/>
            <person name="Li Z."/>
            <person name="Zhang A."/>
            <person name="Wang D."/>
            <person name="Liang C."/>
        </authorList>
    </citation>
    <scope>NUCLEOTIDE SEQUENCE [LARGE SCALE GENOMIC DNA]</scope>
    <source>
        <strain evidence="2">cv. G1812</strain>
    </source>
</reference>
<protein>
    <submittedName>
        <fullName evidence="2">Uncharacterized protein</fullName>
    </submittedName>
</protein>
<dbReference type="Proteomes" id="UP000015106">
    <property type="component" value="Chromosome 6"/>
</dbReference>
<feature type="transmembrane region" description="Helical" evidence="1">
    <location>
        <begin position="29"/>
        <end position="49"/>
    </location>
</feature>
<keyword evidence="3" id="KW-1185">Reference proteome</keyword>
<evidence type="ECO:0000313" key="3">
    <source>
        <dbReference type="Proteomes" id="UP000015106"/>
    </source>
</evidence>
<sequence length="169" mass="19159">MCVVLVVCIGVSTICLVRAYIIKIQYVISTAYVFMIYYWIKLIEQLLTFSTIQKPNMFRQFSIHGFAAALKPAPFTGTYFKRWQTKTVLWLMAMNVSWVAGITPTGTIAPEQEKAFREATIVFVGCVLSIGDKLVDAYLHMRVAKDLWEALESKFGATDAGSEMYIMEQ</sequence>
<evidence type="ECO:0000256" key="1">
    <source>
        <dbReference type="SAM" id="Phobius"/>
    </source>
</evidence>
<evidence type="ECO:0000313" key="2">
    <source>
        <dbReference type="EnsemblPlants" id="TuG1812G0600002048.01.T01"/>
    </source>
</evidence>
<dbReference type="Gramene" id="TuG1812G0600002048.01.T01">
    <property type="protein sequence ID" value="TuG1812G0600002048.01.T01"/>
    <property type="gene ID" value="TuG1812G0600002048.01"/>
</dbReference>
<reference evidence="3" key="1">
    <citation type="journal article" date="2013" name="Nature">
        <title>Draft genome of the wheat A-genome progenitor Triticum urartu.</title>
        <authorList>
            <person name="Ling H.Q."/>
            <person name="Zhao S."/>
            <person name="Liu D."/>
            <person name="Wang J."/>
            <person name="Sun H."/>
            <person name="Zhang C."/>
            <person name="Fan H."/>
            <person name="Li D."/>
            <person name="Dong L."/>
            <person name="Tao Y."/>
            <person name="Gao C."/>
            <person name="Wu H."/>
            <person name="Li Y."/>
            <person name="Cui Y."/>
            <person name="Guo X."/>
            <person name="Zheng S."/>
            <person name="Wang B."/>
            <person name="Yu K."/>
            <person name="Liang Q."/>
            <person name="Yang W."/>
            <person name="Lou X."/>
            <person name="Chen J."/>
            <person name="Feng M."/>
            <person name="Jian J."/>
            <person name="Zhang X."/>
            <person name="Luo G."/>
            <person name="Jiang Y."/>
            <person name="Liu J."/>
            <person name="Wang Z."/>
            <person name="Sha Y."/>
            <person name="Zhang B."/>
            <person name="Wu H."/>
            <person name="Tang D."/>
            <person name="Shen Q."/>
            <person name="Xue P."/>
            <person name="Zou S."/>
            <person name="Wang X."/>
            <person name="Liu X."/>
            <person name="Wang F."/>
            <person name="Yang Y."/>
            <person name="An X."/>
            <person name="Dong Z."/>
            <person name="Zhang K."/>
            <person name="Zhang X."/>
            <person name="Luo M.C."/>
            <person name="Dvorak J."/>
            <person name="Tong Y."/>
            <person name="Wang J."/>
            <person name="Yang H."/>
            <person name="Li Z."/>
            <person name="Wang D."/>
            <person name="Zhang A."/>
            <person name="Wang J."/>
        </authorList>
    </citation>
    <scope>NUCLEOTIDE SEQUENCE</scope>
    <source>
        <strain evidence="3">cv. G1812</strain>
    </source>
</reference>
<accession>A0A8R7QMW9</accession>
<name>A0A8R7QMW9_TRIUA</name>